<feature type="domain" description="Pectinesterase inhibitor" evidence="2">
    <location>
        <begin position="32"/>
        <end position="120"/>
    </location>
</feature>
<dbReference type="AlphaFoldDB" id="A0AAD5DBX2"/>
<dbReference type="Gene3D" id="1.20.140.40">
    <property type="entry name" value="Invertase/pectin methylesterase inhibitor family protein"/>
    <property type="match status" value="1"/>
</dbReference>
<dbReference type="EMBL" id="JAMZMK010000007">
    <property type="protein sequence ID" value="KAI7758311.1"/>
    <property type="molecule type" value="Genomic_DNA"/>
</dbReference>
<dbReference type="Proteomes" id="UP001206925">
    <property type="component" value="Unassembled WGS sequence"/>
</dbReference>
<protein>
    <recommendedName>
        <fullName evidence="2">Pectinesterase inhibitor domain-containing protein</fullName>
    </recommendedName>
</protein>
<dbReference type="SUPFAM" id="SSF101148">
    <property type="entry name" value="Plant invertase/pectin methylesterase inhibitor"/>
    <property type="match status" value="1"/>
</dbReference>
<keyword evidence="4" id="KW-1185">Reference proteome</keyword>
<proteinExistence type="predicted"/>
<feature type="signal peptide" evidence="1">
    <location>
        <begin position="1"/>
        <end position="25"/>
    </location>
</feature>
<evidence type="ECO:0000313" key="3">
    <source>
        <dbReference type="EMBL" id="KAI7758311.1"/>
    </source>
</evidence>
<keyword evidence="1" id="KW-0732">Signal</keyword>
<organism evidence="3 4">
    <name type="scientific">Ambrosia artemisiifolia</name>
    <name type="common">Common ragweed</name>
    <dbReference type="NCBI Taxonomy" id="4212"/>
    <lineage>
        <taxon>Eukaryota</taxon>
        <taxon>Viridiplantae</taxon>
        <taxon>Streptophyta</taxon>
        <taxon>Embryophyta</taxon>
        <taxon>Tracheophyta</taxon>
        <taxon>Spermatophyta</taxon>
        <taxon>Magnoliopsida</taxon>
        <taxon>eudicotyledons</taxon>
        <taxon>Gunneridae</taxon>
        <taxon>Pentapetalae</taxon>
        <taxon>asterids</taxon>
        <taxon>campanulids</taxon>
        <taxon>Asterales</taxon>
        <taxon>Asteraceae</taxon>
        <taxon>Asteroideae</taxon>
        <taxon>Heliantheae alliance</taxon>
        <taxon>Heliantheae</taxon>
        <taxon>Ambrosia</taxon>
    </lineage>
</organism>
<dbReference type="GO" id="GO:0004857">
    <property type="term" value="F:enzyme inhibitor activity"/>
    <property type="evidence" value="ECO:0007669"/>
    <property type="project" value="InterPro"/>
</dbReference>
<evidence type="ECO:0000313" key="4">
    <source>
        <dbReference type="Proteomes" id="UP001206925"/>
    </source>
</evidence>
<evidence type="ECO:0000259" key="2">
    <source>
        <dbReference type="Pfam" id="PF04043"/>
    </source>
</evidence>
<dbReference type="InterPro" id="IPR035513">
    <property type="entry name" value="Invertase/methylesterase_inhib"/>
</dbReference>
<dbReference type="Pfam" id="PF04043">
    <property type="entry name" value="PMEI"/>
    <property type="match status" value="1"/>
</dbReference>
<sequence>MSSLSLSKIVFVLSVVSVMVTSSAAAPKPYELVDNICRQLGNEQFCLNVLKSDPRSKYAKDITTLTTIAVDMATKNISATRDYFVSVKNGPPALLKSLEGCIGSYNTVISELMNCLKEEDCSLISYDIHDAGDEVKRCQAMADSNGAHDSFITTSNNVTLDYCGLGESLANLMCNKNGD</sequence>
<dbReference type="PANTHER" id="PTHR31890">
    <property type="entry name" value="PLANT INVERTASE/PECTIN METHYLESTERASE INHIBITOR SUPERFAMILY PROTEIN"/>
    <property type="match status" value="1"/>
</dbReference>
<accession>A0AAD5DBX2</accession>
<comment type="caution">
    <text evidence="3">The sequence shown here is derived from an EMBL/GenBank/DDBJ whole genome shotgun (WGS) entry which is preliminary data.</text>
</comment>
<name>A0AAD5DBX2_AMBAR</name>
<dbReference type="InterPro" id="IPR006501">
    <property type="entry name" value="Pectinesterase_inhib_dom"/>
</dbReference>
<evidence type="ECO:0000256" key="1">
    <source>
        <dbReference type="SAM" id="SignalP"/>
    </source>
</evidence>
<dbReference type="PANTHER" id="PTHR31890:SF9">
    <property type="entry name" value="PLANT INVERTASE_PECTIN METHYLESTERASE INHIBITOR SUPERFAMILY PROTEIN"/>
    <property type="match status" value="1"/>
</dbReference>
<dbReference type="NCBIfam" id="TIGR01614">
    <property type="entry name" value="PME_inhib"/>
    <property type="match status" value="1"/>
</dbReference>
<reference evidence="3" key="1">
    <citation type="submission" date="2022-06" db="EMBL/GenBank/DDBJ databases">
        <title>Uncovering the hologenomic basis of an extraordinary plant invasion.</title>
        <authorList>
            <person name="Bieker V.C."/>
            <person name="Martin M.D."/>
            <person name="Gilbert T."/>
            <person name="Hodgins K."/>
            <person name="Battlay P."/>
            <person name="Petersen B."/>
            <person name="Wilson J."/>
        </authorList>
    </citation>
    <scope>NUCLEOTIDE SEQUENCE</scope>
    <source>
        <strain evidence="3">AA19_3_7</strain>
        <tissue evidence="3">Leaf</tissue>
    </source>
</reference>
<gene>
    <name evidence="3" type="ORF">M8C21_008829</name>
</gene>
<feature type="chain" id="PRO_5042254846" description="Pectinesterase inhibitor domain-containing protein" evidence="1">
    <location>
        <begin position="26"/>
        <end position="179"/>
    </location>
</feature>